<reference evidence="1" key="1">
    <citation type="submission" date="2021-01" db="EMBL/GenBank/DDBJ databases">
        <authorList>
            <person name="Corre E."/>
            <person name="Pelletier E."/>
            <person name="Niang G."/>
            <person name="Scheremetjew M."/>
            <person name="Finn R."/>
            <person name="Kale V."/>
            <person name="Holt S."/>
            <person name="Cochrane G."/>
            <person name="Meng A."/>
            <person name="Brown T."/>
            <person name="Cohen L."/>
        </authorList>
    </citation>
    <scope>NUCLEOTIDE SEQUENCE</scope>
    <source>
        <strain evidence="1">B596</strain>
    </source>
</reference>
<name>A0A7S0XK33_9STRA</name>
<accession>A0A7S0XK33</accession>
<evidence type="ECO:0000313" key="1">
    <source>
        <dbReference type="EMBL" id="CAD8729032.1"/>
    </source>
</evidence>
<protein>
    <submittedName>
        <fullName evidence="1">Uncharacterized protein</fullName>
    </submittedName>
</protein>
<gene>
    <name evidence="1" type="ORF">PDEL0327_LOCUS532</name>
</gene>
<proteinExistence type="predicted"/>
<organism evidence="1">
    <name type="scientific">Pseudo-nitzschia delicatissima</name>
    <dbReference type="NCBI Taxonomy" id="44447"/>
    <lineage>
        <taxon>Eukaryota</taxon>
        <taxon>Sar</taxon>
        <taxon>Stramenopiles</taxon>
        <taxon>Ochrophyta</taxon>
        <taxon>Bacillariophyta</taxon>
        <taxon>Bacillariophyceae</taxon>
        <taxon>Bacillariophycidae</taxon>
        <taxon>Bacillariales</taxon>
        <taxon>Bacillariaceae</taxon>
        <taxon>Pseudo-nitzschia</taxon>
    </lineage>
</organism>
<sequence>MMNFSMWMMFKFTSNVFSFRRRSWLSVFLKIFALYSLQCTANVLDLKNKWDIQGPEAKICGATVCDNSSSVIRLDYTIHKNAQFPKSRIFQKGCKEEFEAGTEPVLGGVSPDEDNRIDLTKSAASDGLDTVTASLDIRLTEDSLKSSWWQKFAYSENQQKTVEFCIRMGLWLPPQAGKVEVNFRETNIAVILDKKESSSDRDGYAVSSVVLDPIELVSIEVNLMGSASGIEDSTVGVDKDEL</sequence>
<dbReference type="AlphaFoldDB" id="A0A7S0XK33"/>
<dbReference type="EMBL" id="HBFG01000697">
    <property type="protein sequence ID" value="CAD8729032.1"/>
    <property type="molecule type" value="Transcribed_RNA"/>
</dbReference>